<name>Q0SYJ1_SHIF8</name>
<reference evidence="2 3" key="1">
    <citation type="journal article" date="2006" name="BMC Genomics">
        <title>Complete genome sequence of Shigella flexneri 5b and comparison with Shigella flexneri 2a.</title>
        <authorList>
            <person name="Nie H."/>
            <person name="Yang F."/>
            <person name="Zhang X."/>
            <person name="Yang J."/>
            <person name="Chen L."/>
            <person name="Wang J."/>
            <person name="Xiong Z."/>
            <person name="Peng J."/>
            <person name="Sun L."/>
            <person name="Dong J."/>
            <person name="Xue Y."/>
            <person name="Xu X."/>
            <person name="Chen S."/>
            <person name="Yao Z."/>
            <person name="Shen Y."/>
            <person name="Jin Q."/>
        </authorList>
    </citation>
    <scope>NUCLEOTIDE SEQUENCE [LARGE SCALE GENOMIC DNA]</scope>
    <source>
        <strain evidence="2 3">8401</strain>
    </source>
</reference>
<organism evidence="2 3">
    <name type="scientific">Shigella flexneri serotype 5b (strain 8401)</name>
    <dbReference type="NCBI Taxonomy" id="373384"/>
    <lineage>
        <taxon>Bacteria</taxon>
        <taxon>Pseudomonadati</taxon>
        <taxon>Pseudomonadota</taxon>
        <taxon>Gammaproteobacteria</taxon>
        <taxon>Enterobacterales</taxon>
        <taxon>Enterobacteriaceae</taxon>
        <taxon>Shigella</taxon>
    </lineage>
</organism>
<proteinExistence type="predicted"/>
<gene>
    <name evidence="2" type="ordered locus">SFV_3864</name>
</gene>
<dbReference type="HOGENOM" id="CLU_2510870_0_0_6"/>
<dbReference type="KEGG" id="sfv:SFV_3864"/>
<sequence length="85" mass="8709">MKNYPTYGFYYPIANFIALQINGSKTGFAASITGFTQTISAGTISFLSVTVSDNGVGPGTTLGLGSLITSLLSIAVIAIAGNNKK</sequence>
<evidence type="ECO:0000256" key="1">
    <source>
        <dbReference type="SAM" id="Phobius"/>
    </source>
</evidence>
<dbReference type="EMBL" id="CP000266">
    <property type="protein sequence ID" value="ABF05874.1"/>
    <property type="molecule type" value="Genomic_DNA"/>
</dbReference>
<dbReference type="AlphaFoldDB" id="Q0SYJ1"/>
<feature type="transmembrane region" description="Helical" evidence="1">
    <location>
        <begin position="62"/>
        <end position="81"/>
    </location>
</feature>
<keyword evidence="1" id="KW-1133">Transmembrane helix</keyword>
<accession>Q0SYJ1</accession>
<evidence type="ECO:0000313" key="3">
    <source>
        <dbReference type="Proteomes" id="UP000000659"/>
    </source>
</evidence>
<dbReference type="RefSeq" id="WP_005106057.1">
    <property type="nucleotide sequence ID" value="NC_008258.1"/>
</dbReference>
<evidence type="ECO:0000313" key="2">
    <source>
        <dbReference type="EMBL" id="ABF05874.1"/>
    </source>
</evidence>
<keyword evidence="1" id="KW-0812">Transmembrane</keyword>
<keyword evidence="1" id="KW-0472">Membrane</keyword>
<dbReference type="Proteomes" id="UP000000659">
    <property type="component" value="Chromosome"/>
</dbReference>
<protein>
    <submittedName>
        <fullName evidence="2">Uncharacterized protein</fullName>
    </submittedName>
</protein>